<keyword evidence="5" id="KW-0723">Serine/threonine-protein kinase</keyword>
<dbReference type="InterPro" id="IPR003591">
    <property type="entry name" value="Leu-rich_rpt_typical-subtyp"/>
</dbReference>
<evidence type="ECO:0000259" key="21">
    <source>
        <dbReference type="PROSITE" id="PS50104"/>
    </source>
</evidence>
<dbReference type="SMART" id="SM00369">
    <property type="entry name" value="LRR_TYP"/>
    <property type="match status" value="8"/>
</dbReference>
<gene>
    <name evidence="23" type="ORF">DXZ20_28860</name>
</gene>
<keyword evidence="17" id="KW-0675">Receptor</keyword>
<keyword evidence="4" id="KW-1003">Cell membrane</keyword>
<dbReference type="Gene3D" id="1.10.10.2200">
    <property type="match status" value="1"/>
</dbReference>
<evidence type="ECO:0000256" key="15">
    <source>
        <dbReference type="ARBA" id="ARBA00023134"/>
    </source>
</evidence>
<dbReference type="PROSITE" id="PS51450">
    <property type="entry name" value="LRR"/>
    <property type="match status" value="7"/>
</dbReference>
<dbReference type="Gene3D" id="1.10.260.40">
    <property type="entry name" value="lambda repressor-like DNA-binding domains"/>
    <property type="match status" value="1"/>
</dbReference>
<evidence type="ECO:0000256" key="7">
    <source>
        <dbReference type="ARBA" id="ARBA00022679"/>
    </source>
</evidence>
<dbReference type="GO" id="GO:0005524">
    <property type="term" value="F:ATP binding"/>
    <property type="evidence" value="ECO:0007669"/>
    <property type="project" value="UniProtKB-KW"/>
</dbReference>
<dbReference type="FunFam" id="3.80.10.10:FF:000041">
    <property type="entry name" value="LRR receptor-like serine/threonine-protein kinase ERECTA"/>
    <property type="match status" value="1"/>
</dbReference>
<dbReference type="Gene3D" id="3.40.50.300">
    <property type="entry name" value="P-loop containing nucleotide triphosphate hydrolases"/>
    <property type="match status" value="1"/>
</dbReference>
<dbReference type="GO" id="GO:0004674">
    <property type="term" value="F:protein serine/threonine kinase activity"/>
    <property type="evidence" value="ECO:0007669"/>
    <property type="project" value="UniProtKB-KW"/>
</dbReference>
<dbReference type="InterPro" id="IPR001387">
    <property type="entry name" value="Cro/C1-type_HTH"/>
</dbReference>
<evidence type="ECO:0000256" key="17">
    <source>
        <dbReference type="ARBA" id="ARBA00023170"/>
    </source>
</evidence>
<dbReference type="GO" id="GO:0005525">
    <property type="term" value="F:GTP binding"/>
    <property type="evidence" value="ECO:0007669"/>
    <property type="project" value="UniProtKB-KW"/>
</dbReference>
<reference evidence="23 24" key="1">
    <citation type="journal article" date="2020" name="Microb. Ecol.">
        <title>Ecogenomics of the Marine Benthic Filamentous Cyanobacterium Adonisia.</title>
        <authorList>
            <person name="Walter J.M."/>
            <person name="Coutinho F.H."/>
            <person name="Leomil L."/>
            <person name="Hargreaves P.I."/>
            <person name="Campeao M.E."/>
            <person name="Vieira V.V."/>
            <person name="Silva B.S."/>
            <person name="Fistarol G.O."/>
            <person name="Salomon P.S."/>
            <person name="Sawabe T."/>
            <person name="Mino S."/>
            <person name="Hosokawa M."/>
            <person name="Miyashita H."/>
            <person name="Maruyama F."/>
            <person name="van Verk M.C."/>
            <person name="Dutilh B.E."/>
            <person name="Thompson C.C."/>
            <person name="Thompson F.L."/>
        </authorList>
    </citation>
    <scope>NUCLEOTIDE SEQUENCE [LARGE SCALE GENOMIC DNA]</scope>
    <source>
        <strain evidence="23 24">CCMR0081</strain>
    </source>
</reference>
<dbReference type="Pfam" id="PF25497">
    <property type="entry name" value="COR-B"/>
    <property type="match status" value="1"/>
</dbReference>
<dbReference type="InterPro" id="IPR032675">
    <property type="entry name" value="LRR_dom_sf"/>
</dbReference>
<dbReference type="SMART" id="SM00365">
    <property type="entry name" value="LRR_SD22"/>
    <property type="match status" value="6"/>
</dbReference>
<dbReference type="SUPFAM" id="SSF52540">
    <property type="entry name" value="P-loop containing nucleoside triphosphate hydrolases"/>
    <property type="match status" value="1"/>
</dbReference>
<dbReference type="Pfam" id="PF13676">
    <property type="entry name" value="TIR_2"/>
    <property type="match status" value="1"/>
</dbReference>
<dbReference type="SUPFAM" id="SSF52200">
    <property type="entry name" value="Toll/Interleukin receptor TIR domain"/>
    <property type="match status" value="1"/>
</dbReference>
<dbReference type="Pfam" id="PF16095">
    <property type="entry name" value="COR-A"/>
    <property type="match status" value="1"/>
</dbReference>
<evidence type="ECO:0000256" key="1">
    <source>
        <dbReference type="ARBA" id="ARBA00004167"/>
    </source>
</evidence>
<dbReference type="InterPro" id="IPR035897">
    <property type="entry name" value="Toll_tir_struct_dom_sf"/>
</dbReference>
<dbReference type="InterPro" id="IPR001611">
    <property type="entry name" value="Leu-rich_rpt"/>
</dbReference>
<evidence type="ECO:0000256" key="16">
    <source>
        <dbReference type="ARBA" id="ARBA00023136"/>
    </source>
</evidence>
<name>A0A6M0RV35_9CYAN</name>
<dbReference type="NCBIfam" id="TIGR00231">
    <property type="entry name" value="small_GTP"/>
    <property type="match status" value="1"/>
</dbReference>
<proteinExistence type="predicted"/>
<keyword evidence="14" id="KW-1133">Transmembrane helix</keyword>
<evidence type="ECO:0000256" key="13">
    <source>
        <dbReference type="ARBA" id="ARBA00022840"/>
    </source>
</evidence>
<evidence type="ECO:0000256" key="19">
    <source>
        <dbReference type="ARBA" id="ARBA00047899"/>
    </source>
</evidence>
<comment type="catalytic activity">
    <reaction evidence="19">
        <text>L-threonyl-[protein] + ATP = O-phospho-L-threonyl-[protein] + ADP + H(+)</text>
        <dbReference type="Rhea" id="RHEA:46608"/>
        <dbReference type="Rhea" id="RHEA-COMP:11060"/>
        <dbReference type="Rhea" id="RHEA-COMP:11605"/>
        <dbReference type="ChEBI" id="CHEBI:15378"/>
        <dbReference type="ChEBI" id="CHEBI:30013"/>
        <dbReference type="ChEBI" id="CHEBI:30616"/>
        <dbReference type="ChEBI" id="CHEBI:61977"/>
        <dbReference type="ChEBI" id="CHEBI:456216"/>
        <dbReference type="EC" id="2.7.11.1"/>
    </reaction>
</comment>
<comment type="caution">
    <text evidence="23">The sequence shown here is derived from an EMBL/GenBank/DDBJ whole genome shotgun (WGS) entry which is preliminary data.</text>
</comment>
<keyword evidence="18" id="KW-0325">Glycoprotein</keyword>
<evidence type="ECO:0000256" key="9">
    <source>
        <dbReference type="ARBA" id="ARBA00022729"/>
    </source>
</evidence>
<keyword evidence="6" id="KW-0433">Leucine-rich repeat</keyword>
<dbReference type="PRINTS" id="PR00449">
    <property type="entry name" value="RASTRNSFRMNG"/>
</dbReference>
<dbReference type="RefSeq" id="WP_163702516.1">
    <property type="nucleotide sequence ID" value="NZ_QXHD01000004.1"/>
</dbReference>
<dbReference type="Pfam" id="PF23598">
    <property type="entry name" value="LRR_14"/>
    <property type="match status" value="1"/>
</dbReference>
<dbReference type="Gene3D" id="3.80.10.10">
    <property type="entry name" value="Ribonuclease Inhibitor"/>
    <property type="match status" value="1"/>
</dbReference>
<protein>
    <recommendedName>
        <fullName evidence="3">non-specific serine/threonine protein kinase</fullName>
        <ecNumber evidence="3">2.7.11.1</ecNumber>
    </recommendedName>
</protein>
<dbReference type="InterPro" id="IPR036388">
    <property type="entry name" value="WH-like_DNA-bd_sf"/>
</dbReference>
<comment type="subcellular location">
    <subcellularLocation>
        <location evidence="2">Cell membrane</location>
    </subcellularLocation>
    <subcellularLocation>
        <location evidence="1">Membrane</location>
        <topology evidence="1">Single-pass membrane protein</topology>
    </subcellularLocation>
</comment>
<accession>A0A6M0RV35</accession>
<dbReference type="GO" id="GO:0007165">
    <property type="term" value="P:signal transduction"/>
    <property type="evidence" value="ECO:0007669"/>
    <property type="project" value="InterPro"/>
</dbReference>
<dbReference type="Proteomes" id="UP000481033">
    <property type="component" value="Unassembled WGS sequence"/>
</dbReference>
<dbReference type="FunFam" id="3.80.10.10:FF:000383">
    <property type="entry name" value="Leucine-rich repeat receptor protein kinase EMS1"/>
    <property type="match status" value="1"/>
</dbReference>
<evidence type="ECO:0000256" key="2">
    <source>
        <dbReference type="ARBA" id="ARBA00004236"/>
    </source>
</evidence>
<dbReference type="SUPFAM" id="SSF52058">
    <property type="entry name" value="L domain-like"/>
    <property type="match status" value="1"/>
</dbReference>
<dbReference type="Pfam" id="PF08477">
    <property type="entry name" value="Roc"/>
    <property type="match status" value="1"/>
</dbReference>
<dbReference type="GO" id="GO:0003677">
    <property type="term" value="F:DNA binding"/>
    <property type="evidence" value="ECO:0007669"/>
    <property type="project" value="InterPro"/>
</dbReference>
<dbReference type="PROSITE" id="PS51419">
    <property type="entry name" value="RAB"/>
    <property type="match status" value="1"/>
</dbReference>
<dbReference type="InterPro" id="IPR055414">
    <property type="entry name" value="LRR_R13L4/SHOC2-like"/>
</dbReference>
<dbReference type="PANTHER" id="PTHR27000">
    <property type="entry name" value="LEUCINE-RICH REPEAT RECEPTOR-LIKE PROTEIN KINASE FAMILY PROTEIN-RELATED"/>
    <property type="match status" value="1"/>
</dbReference>
<sequence length="993" mass="113532">MSPKPRSFLASPEGLQKLEAAKAELNLSFAAIAKQAGVSADTVSRLFHPERGKRVSEASLTAIAQILAVVPEDIVAAEKMSQKDGVAEAKRRIQEAIKSKATELSLSDLELTSVPKELYQLNQLIQLDLSQNQLTSVPQELGQLNNLTYLSLSQNQLTSIPKELGQLNNLTNLDLFRNQLTSIPKELSQLNNLEFLNLGKNQLISIPKRLYKLNNLIQVVLDDNQLTSIPRELGQLNNLTDLYLFGNQLTSIPKELGQLNSLTELHLDENQLTSIPKELSQLNNLTLLSLSENQLTSIPKELDQLTNLTKLFLHENEQLGISAEILGSTWQEVNSGATPSKPADILNYYFRIQTDRQPLNEAKLILVGFGAVGKTSLVNRLIHNTFDPDSKKTEGINITQWPLQLNQNEDITLHVWDFGGQEIMHSTHQFFLTERSLYLLVLNGRQGHEDADAEYWLELIQSFGGDSPIIVVLNKVEEHPFDINRRALQQKFPNIREFIQTDCQTEIGIHTLRTAIERETDRLEHLRDPFPSSWFEIKKRLSDMTANYISFEKYREICQADGEPDPSAQNSLAVHLHSLGIALNYRQDSRLRDTHVLNPHWVTNGIYKLLNDHDLTKANGELDINCLNRLLDPKDYPLERHDFLLGLMRKFELCFPFQEDDKRYLIPDLLDKQQPEAASQFELPDCLNFRYEYPILPEGLLPRFIVRTHVLSDHQLRWRTGVILNFEGNQALVKADPQDKSVSISVNGPLSSRRRLLAIIRSDFDRIHSNFKFTPKELVPVPGYPNITVSYKDLLIRESKGRQSFEEVVGDELIDLNVQDLLNGVDIEGSRQRLSDIERRNQALKLFYSYSHKDETLRNQLDTHLKILQRQKLIQPWHDRCIVAGTDWAKEIDDNLKRADIILLLISADFIASDYCYEIELKQAMEHHQAGKARVIPIIMRPADWKNTPFSDLQAFPTNATPITSWSDRDEAWLNVETAIREVVEDIKAQRYR</sequence>
<dbReference type="PROSITE" id="PS50104">
    <property type="entry name" value="TIR"/>
    <property type="match status" value="1"/>
</dbReference>
<evidence type="ECO:0000256" key="5">
    <source>
        <dbReference type="ARBA" id="ARBA00022527"/>
    </source>
</evidence>
<dbReference type="Gene3D" id="3.40.50.10140">
    <property type="entry name" value="Toll/interleukin-1 receptor homology (TIR) domain"/>
    <property type="match status" value="1"/>
</dbReference>
<dbReference type="SMART" id="SM00255">
    <property type="entry name" value="TIR"/>
    <property type="match status" value="1"/>
</dbReference>
<evidence type="ECO:0000256" key="3">
    <source>
        <dbReference type="ARBA" id="ARBA00012513"/>
    </source>
</evidence>
<evidence type="ECO:0000313" key="24">
    <source>
        <dbReference type="Proteomes" id="UP000481033"/>
    </source>
</evidence>
<keyword evidence="24" id="KW-1185">Reference proteome</keyword>
<evidence type="ECO:0000256" key="8">
    <source>
        <dbReference type="ARBA" id="ARBA00022692"/>
    </source>
</evidence>
<dbReference type="PRINTS" id="PR00019">
    <property type="entry name" value="LEURICHRPT"/>
</dbReference>
<keyword evidence="7" id="KW-0808">Transferase</keyword>
<evidence type="ECO:0000256" key="12">
    <source>
        <dbReference type="ARBA" id="ARBA00022777"/>
    </source>
</evidence>
<dbReference type="InterPro" id="IPR010982">
    <property type="entry name" value="Lambda_DNA-bd_dom_sf"/>
</dbReference>
<dbReference type="InterPro" id="IPR032171">
    <property type="entry name" value="COR-A"/>
</dbReference>
<keyword evidence="9" id="KW-0732">Signal</keyword>
<dbReference type="InterPro" id="IPR005225">
    <property type="entry name" value="Small_GTP-bd"/>
</dbReference>
<dbReference type="GO" id="GO:0005886">
    <property type="term" value="C:plasma membrane"/>
    <property type="evidence" value="ECO:0007669"/>
    <property type="project" value="UniProtKB-SubCell"/>
</dbReference>
<evidence type="ECO:0000256" key="10">
    <source>
        <dbReference type="ARBA" id="ARBA00022737"/>
    </source>
</evidence>
<keyword evidence="8" id="KW-0812">Transmembrane</keyword>
<organism evidence="23 24">
    <name type="scientific">Adonisia turfae CCMR0081</name>
    <dbReference type="NCBI Taxonomy" id="2292702"/>
    <lineage>
        <taxon>Bacteria</taxon>
        <taxon>Bacillati</taxon>
        <taxon>Cyanobacteriota</taxon>
        <taxon>Adonisia</taxon>
        <taxon>Adonisia turfae</taxon>
    </lineage>
</organism>
<dbReference type="PROSITE" id="PS51424">
    <property type="entry name" value="ROC"/>
    <property type="match status" value="1"/>
</dbReference>
<dbReference type="EMBL" id="QXHD01000004">
    <property type="protein sequence ID" value="NEZ59582.1"/>
    <property type="molecule type" value="Genomic_DNA"/>
</dbReference>
<dbReference type="SMART" id="SM00364">
    <property type="entry name" value="LRR_BAC"/>
    <property type="match status" value="7"/>
</dbReference>
<evidence type="ECO:0000256" key="14">
    <source>
        <dbReference type="ARBA" id="ARBA00022989"/>
    </source>
</evidence>
<dbReference type="Gene3D" id="3.30.310.200">
    <property type="match status" value="1"/>
</dbReference>
<evidence type="ECO:0000313" key="23">
    <source>
        <dbReference type="EMBL" id="NEZ59582.1"/>
    </source>
</evidence>
<dbReference type="InterPro" id="IPR000157">
    <property type="entry name" value="TIR_dom"/>
</dbReference>
<dbReference type="CDD" id="cd00093">
    <property type="entry name" value="HTH_XRE"/>
    <property type="match status" value="1"/>
</dbReference>
<comment type="catalytic activity">
    <reaction evidence="20">
        <text>L-seryl-[protein] + ATP = O-phospho-L-seryl-[protein] + ADP + H(+)</text>
        <dbReference type="Rhea" id="RHEA:17989"/>
        <dbReference type="Rhea" id="RHEA-COMP:9863"/>
        <dbReference type="Rhea" id="RHEA-COMP:11604"/>
        <dbReference type="ChEBI" id="CHEBI:15378"/>
        <dbReference type="ChEBI" id="CHEBI:29999"/>
        <dbReference type="ChEBI" id="CHEBI:30616"/>
        <dbReference type="ChEBI" id="CHEBI:83421"/>
        <dbReference type="ChEBI" id="CHEBI:456216"/>
        <dbReference type="EC" id="2.7.11.1"/>
    </reaction>
</comment>
<dbReference type="InterPro" id="IPR057263">
    <property type="entry name" value="COR-B"/>
</dbReference>
<dbReference type="AlphaFoldDB" id="A0A6M0RV35"/>
<dbReference type="InterPro" id="IPR020859">
    <property type="entry name" value="ROC"/>
</dbReference>
<evidence type="ECO:0000256" key="6">
    <source>
        <dbReference type="ARBA" id="ARBA00022614"/>
    </source>
</evidence>
<keyword evidence="13" id="KW-0067">ATP-binding</keyword>
<feature type="domain" description="Roc" evidence="22">
    <location>
        <begin position="355"/>
        <end position="523"/>
    </location>
</feature>
<dbReference type="InterPro" id="IPR027417">
    <property type="entry name" value="P-loop_NTPase"/>
</dbReference>
<dbReference type="Pfam" id="PF13855">
    <property type="entry name" value="LRR_8"/>
    <property type="match status" value="1"/>
</dbReference>
<evidence type="ECO:0000259" key="22">
    <source>
        <dbReference type="PROSITE" id="PS51424"/>
    </source>
</evidence>
<dbReference type="EC" id="2.7.11.1" evidence="3"/>
<keyword evidence="16" id="KW-0472">Membrane</keyword>
<dbReference type="SMART" id="SM00175">
    <property type="entry name" value="RAB"/>
    <property type="match status" value="1"/>
</dbReference>
<evidence type="ECO:0000256" key="18">
    <source>
        <dbReference type="ARBA" id="ARBA00023180"/>
    </source>
</evidence>
<dbReference type="PANTHER" id="PTHR27000:SF775">
    <property type="entry name" value="PLANT INTRACELLULAR RAS-GROUP-RELATED LRR PROTEIN 3"/>
    <property type="match status" value="1"/>
</dbReference>
<feature type="domain" description="TIR" evidence="21">
    <location>
        <begin position="842"/>
        <end position="991"/>
    </location>
</feature>
<keyword evidence="11" id="KW-0547">Nucleotide-binding</keyword>
<keyword evidence="15" id="KW-0342">GTP-binding</keyword>
<evidence type="ECO:0000256" key="20">
    <source>
        <dbReference type="ARBA" id="ARBA00048679"/>
    </source>
</evidence>
<keyword evidence="12" id="KW-0418">Kinase</keyword>
<keyword evidence="10" id="KW-0677">Repeat</keyword>
<evidence type="ECO:0000256" key="11">
    <source>
        <dbReference type="ARBA" id="ARBA00022741"/>
    </source>
</evidence>
<dbReference type="Gene3D" id="1.10.10.10">
    <property type="entry name" value="Winged helix-like DNA-binding domain superfamily/Winged helix DNA-binding domain"/>
    <property type="match status" value="1"/>
</dbReference>
<evidence type="ECO:0000256" key="4">
    <source>
        <dbReference type="ARBA" id="ARBA00022475"/>
    </source>
</evidence>